<dbReference type="Pfam" id="PF13480">
    <property type="entry name" value="Acetyltransf_6"/>
    <property type="match status" value="1"/>
</dbReference>
<evidence type="ECO:0000259" key="2">
    <source>
        <dbReference type="Pfam" id="PF13480"/>
    </source>
</evidence>
<reference evidence="4" key="1">
    <citation type="submission" date="2016-10" db="EMBL/GenBank/DDBJ databases">
        <authorList>
            <person name="Varghese N."/>
            <person name="Submissions S."/>
        </authorList>
    </citation>
    <scope>NUCLEOTIDE SEQUENCE [LARGE SCALE GENOMIC DNA]</scope>
    <source>
        <strain evidence="4">Gh-105</strain>
    </source>
</reference>
<evidence type="ECO:0000313" key="4">
    <source>
        <dbReference type="Proteomes" id="UP000199229"/>
    </source>
</evidence>
<accession>A0A1I2SS51</accession>
<evidence type="ECO:0000313" key="3">
    <source>
        <dbReference type="EMBL" id="SFG55498.1"/>
    </source>
</evidence>
<dbReference type="EMBL" id="FOPM01000005">
    <property type="protein sequence ID" value="SFG55498.1"/>
    <property type="molecule type" value="Genomic_DNA"/>
</dbReference>
<keyword evidence="4" id="KW-1185">Reference proteome</keyword>
<feature type="region of interest" description="Disordered" evidence="1">
    <location>
        <begin position="1"/>
        <end position="23"/>
    </location>
</feature>
<protein>
    <submittedName>
        <fullName evidence="3">Acetyltransferase involved in cellulose biosynthesis, CelD/BcsL family</fullName>
    </submittedName>
</protein>
<evidence type="ECO:0000256" key="1">
    <source>
        <dbReference type="SAM" id="MobiDB-lite"/>
    </source>
</evidence>
<gene>
    <name evidence="3" type="ORF">SAMN05192565_105168</name>
</gene>
<dbReference type="RefSeq" id="WP_244528611.1">
    <property type="nucleotide sequence ID" value="NZ_FOPM01000005.1"/>
</dbReference>
<dbReference type="Proteomes" id="UP000199229">
    <property type="component" value="Unassembled WGS sequence"/>
</dbReference>
<dbReference type="InterPro" id="IPR016181">
    <property type="entry name" value="Acyl_CoA_acyltransferase"/>
</dbReference>
<dbReference type="GO" id="GO:0016740">
    <property type="term" value="F:transferase activity"/>
    <property type="evidence" value="ECO:0007669"/>
    <property type="project" value="UniProtKB-KW"/>
</dbReference>
<dbReference type="STRING" id="582675.SAMN05192565_105168"/>
<keyword evidence="3" id="KW-0808">Transferase</keyword>
<sequence>MSLPLESEMPTKAAAPVGRPLSAAPASQPVRYAARLHTTFDTIAPLWHEFETEGATAYQRLDWVRSVIDHLGPTMRASPLLVEVTEAPGGRAVMLLPLALVRERGYRVVTWLDLGVCDYAAPLLAPGLDVGPDAMVSVWRAVRSVLPRADLIRISRIPDSVQARPNPLATLSQCRRMEMQASGVAIEGDPATLLDRLCRPGPRKDMAKLRRRLDRQGEVAFVKASTPSEVDTIFDALVEQRRTRFSEIGRFDLLSRPDVEAFYRAGARAGLTGGPARLFGLSVGGTWIAAAYGLVHAGTFHGLLLTMAGGPWRNTSPGLHVAAECLRWARAEELDYFDFTVGVMPYKEDFGVQTRDLEELVEVASLRGRLVTMALSAAAGAKTWLATHPAWYGRLQKARRWVRRHAG</sequence>
<organism evidence="3 4">
    <name type="scientific">Methylobacterium gossipiicola</name>
    <dbReference type="NCBI Taxonomy" id="582675"/>
    <lineage>
        <taxon>Bacteria</taxon>
        <taxon>Pseudomonadati</taxon>
        <taxon>Pseudomonadota</taxon>
        <taxon>Alphaproteobacteria</taxon>
        <taxon>Hyphomicrobiales</taxon>
        <taxon>Methylobacteriaceae</taxon>
        <taxon>Methylobacterium</taxon>
    </lineage>
</organism>
<dbReference type="InterPro" id="IPR038740">
    <property type="entry name" value="BioF2-like_GNAT_dom"/>
</dbReference>
<dbReference type="SUPFAM" id="SSF55729">
    <property type="entry name" value="Acyl-CoA N-acyltransferases (Nat)"/>
    <property type="match status" value="1"/>
</dbReference>
<name>A0A1I2SS51_9HYPH</name>
<proteinExistence type="predicted"/>
<dbReference type="Gene3D" id="3.40.630.30">
    <property type="match status" value="1"/>
</dbReference>
<feature type="domain" description="BioF2-like acetyltransferase" evidence="2">
    <location>
        <begin position="203"/>
        <end position="348"/>
    </location>
</feature>
<dbReference type="AlphaFoldDB" id="A0A1I2SS51"/>